<dbReference type="EMBL" id="CP035913">
    <property type="protein sequence ID" value="QBE65931.1"/>
    <property type="molecule type" value="Genomic_DNA"/>
</dbReference>
<dbReference type="SMART" id="SM00257">
    <property type="entry name" value="LysM"/>
    <property type="match status" value="1"/>
</dbReference>
<dbReference type="PROSITE" id="PS51782">
    <property type="entry name" value="LYSM"/>
    <property type="match status" value="1"/>
</dbReference>
<evidence type="ECO:0000313" key="4">
    <source>
        <dbReference type="Proteomes" id="UP000290637"/>
    </source>
</evidence>
<dbReference type="Pfam" id="PF01476">
    <property type="entry name" value="LysM"/>
    <property type="match status" value="1"/>
</dbReference>
<dbReference type="Gene3D" id="3.10.350.10">
    <property type="entry name" value="LysM domain"/>
    <property type="match status" value="1"/>
</dbReference>
<proteinExistence type="predicted"/>
<organism evidence="3 4">
    <name type="scientific">Pseudoduganella lutea</name>
    <dbReference type="NCBI Taxonomy" id="321985"/>
    <lineage>
        <taxon>Bacteria</taxon>
        <taxon>Pseudomonadati</taxon>
        <taxon>Pseudomonadota</taxon>
        <taxon>Betaproteobacteria</taxon>
        <taxon>Burkholderiales</taxon>
        <taxon>Oxalobacteraceae</taxon>
        <taxon>Telluria group</taxon>
        <taxon>Pseudoduganella</taxon>
    </lineage>
</organism>
<evidence type="ECO:0000256" key="1">
    <source>
        <dbReference type="SAM" id="MobiDB-lite"/>
    </source>
</evidence>
<gene>
    <name evidence="3" type="ORF">EWM63_25530</name>
</gene>
<sequence>MKTHKIIKGETMASIAKRFSVDIADLASANNITDINKIREGKWLQIPDKKLKQQPETTKVHPIPKEKVAQADEKPISELWEDTLFRGREIAEKWLTELLARLRAAEADEYIQDTHKVPLTSDKVPPTHTPELPKKPNSESKKKVTDVKKVLKEKLGKEPHVLTFNGVRLTENEKKQILASVATCEMNSDGFGSINSDQEFVGRKNGKKGIETTYSRIVHIGLSYGVIQYTQDSGSLGDLLKCLRAKNPSLFAEIFGAGYPEFSDALIQLTTTGRPDLAQNTQIPLSGQAYWNQIHNTPAGNELKMLANSQSGSHLPTAREIRGKRVQPIAPSIGHPPIDLWKGEWRDRFLSAGKVVDFQEAQLEYGVRNFINPMLSLAKHNNVRSALALAFIAACNIRGGVGSKLSKLTYRVAKELGLALPFVSSEDELACMQAIAEAHGSIGAVSVHEDESRRAKRLIDDELGFLAEDLYDISTYA</sequence>
<name>A0A4P6L382_9BURK</name>
<protein>
    <submittedName>
        <fullName evidence="3">LysM domain-containing protein</fullName>
    </submittedName>
</protein>
<dbReference type="CDD" id="cd00118">
    <property type="entry name" value="LysM"/>
    <property type="match status" value="1"/>
</dbReference>
<dbReference type="SUPFAM" id="SSF54106">
    <property type="entry name" value="LysM domain"/>
    <property type="match status" value="1"/>
</dbReference>
<accession>A0A4P6L382</accession>
<dbReference type="Proteomes" id="UP000290637">
    <property type="component" value="Chromosome"/>
</dbReference>
<feature type="compositionally biased region" description="Basic and acidic residues" evidence="1">
    <location>
        <begin position="131"/>
        <end position="145"/>
    </location>
</feature>
<evidence type="ECO:0000259" key="2">
    <source>
        <dbReference type="PROSITE" id="PS51782"/>
    </source>
</evidence>
<reference evidence="3 4" key="1">
    <citation type="submission" date="2019-02" db="EMBL/GenBank/DDBJ databases">
        <title>Draft Genome Sequences of Six Type Strains of the Genus Massilia.</title>
        <authorList>
            <person name="Miess H."/>
            <person name="Frediansyhah A."/>
            <person name="Gross H."/>
        </authorList>
    </citation>
    <scope>NUCLEOTIDE SEQUENCE [LARGE SCALE GENOMIC DNA]</scope>
    <source>
        <strain evidence="3 4">DSM 17473</strain>
    </source>
</reference>
<dbReference type="InterPro" id="IPR036779">
    <property type="entry name" value="LysM_dom_sf"/>
</dbReference>
<feature type="region of interest" description="Disordered" evidence="1">
    <location>
        <begin position="117"/>
        <end position="145"/>
    </location>
</feature>
<keyword evidence="4" id="KW-1185">Reference proteome</keyword>
<evidence type="ECO:0000313" key="3">
    <source>
        <dbReference type="EMBL" id="QBE65931.1"/>
    </source>
</evidence>
<dbReference type="RefSeq" id="WP_130189040.1">
    <property type="nucleotide sequence ID" value="NZ_CP035913.1"/>
</dbReference>
<dbReference type="InterPro" id="IPR018392">
    <property type="entry name" value="LysM"/>
</dbReference>
<feature type="domain" description="LysM" evidence="2">
    <location>
        <begin position="2"/>
        <end position="46"/>
    </location>
</feature>
<dbReference type="KEGG" id="plue:EWM63_25530"/>
<dbReference type="OrthoDB" id="9135073at2"/>
<dbReference type="AlphaFoldDB" id="A0A4P6L382"/>